<proteinExistence type="inferred from homology"/>
<keyword evidence="11" id="KW-1185">Reference proteome</keyword>
<organism evidence="10 11">
    <name type="scientific">Heterodera trifolii</name>
    <dbReference type="NCBI Taxonomy" id="157864"/>
    <lineage>
        <taxon>Eukaryota</taxon>
        <taxon>Metazoa</taxon>
        <taxon>Ecdysozoa</taxon>
        <taxon>Nematoda</taxon>
        <taxon>Chromadorea</taxon>
        <taxon>Rhabditida</taxon>
        <taxon>Tylenchina</taxon>
        <taxon>Tylenchomorpha</taxon>
        <taxon>Tylenchoidea</taxon>
        <taxon>Heteroderidae</taxon>
        <taxon>Heteroderinae</taxon>
        <taxon>Heterodera</taxon>
    </lineage>
</organism>
<evidence type="ECO:0000313" key="10">
    <source>
        <dbReference type="EMBL" id="KAL3115770.1"/>
    </source>
</evidence>
<dbReference type="InterPro" id="IPR056519">
    <property type="entry name" value="KANSL3_1st"/>
</dbReference>
<sequence>MDPYDLIEPVDISSKLSINFESKKWQERKEALDALQQLLLQSPRLAESPNYREVIEHLTKTMANDANIIVAASATKCVMFFAKGLRSKFTPYVSLVVPVIFTKFKEKKQLLRDALVECIDAIATYTSFDHLGKLVLETLSSKQNPSQKSQTNLFIYRVFRTLPANDIPKGLLKDLVAILSKHGSDADPEVRDSSFAALGAIMKCIGEKALGCFISPELAKDTSKMAKVTEYQDKAMAEAAVILLNQARATDLSGTSSSNRQSESGTQQNACENEVDLWDLMEPVDISSKLNINFESQKWQERKEALDALQQLLLQSPRLAESPNYREVIGRLTKTMANDANIIVAASATKCVMFFAKGLRSKFTPYVSLVVPVIFTKFKEKKQLLRDALVECIDAVATYTSFDHLSKLVLETLSSKQNPSQKSQTNLFIYRVFRILSANDIPKGLLKDLVAILSKHGSDADPEVRDSSFAALGAIMKCIGEKALGCFISPELAKDTSKMAKVTEYQDKAMAEAAVILLNQARATDLSGTSSSNRQSESGTQQNACENKVTEYQDKAMAEDAVITQNQARASDLPGTSSSNRQKMDIFLGDFESDEDEVDEISQVLLREQISQMQTEDFFLPAHIKFTTDAFEEENNDFLSAADFPDDYHYFDNFSDEQEEIKLMESPMLVEIPDEMDTPSHSFDYSIKLSGNEIEILDRIPVISKPGPTKSVHALHRPVAEKIQNENLLPGAQQQKQLQQIEKTQRPSLAMESADMKRRRRPTMNADDFVYTPLKKVRLTVRKMEESVVVKREEETLVAKKEKKPKERSEKPKEIREKPKEMKEKQRERSEKPKEVKEKPKEMKEKEFQGMEMTKKTTETMAAKKEIKPKELNEMQLQRLNLIKKIKEKKSAAKEKREKERNEKQLQRLEFIRRMTELRHLNPLASPSRGPFLYEGDYFYREILIGRADSNANYDEAEVDCVSVSAPGGFDELFVTNPAENSAISISKTICGRKKALNNKEEDGGTYSEESFKNLGVEAREFLGIFLKFIDDQRLVDLATQGVTGGASMFHSLTMKNANCLRESLRLYCKSGQALLVQVHFWLLKHLSQTRLTSYLNLLRFLKNAGSNLSDYIATSPTAEAELEKANKTISEFIAQKLYEPPLSSSSKFIECEPIKNVSLVLVYPQINAKMSQHTIRAHETLFRNLLPLAVCCVEKVELNLNVDRLISVEECAWMCIRMIRQRVKEIAKRRQNDHIFLAGWGTTCWLNHKAVSKVSNVSGILDFAFPTESPCGSRGSVDDQICLTYPSTLFVVGEDAHNVRMQALRQLRKNMIADSGLVVIGNANHNLLVSPTILSIERISQFIVQKNIVENVMQFIKQVVADLGPPKECRQFLKPIKLPNIYEVDPAFFKAKPATGPNRQRKPTEKKEKEENGDKDRPKKERKIAEPPQRVPFRHPTQIALNLPSQLQPAIPATLKYGVHLHSARHSFSTSLKSVSVDSEQRVSDQLKIPSPETLNRQIPPLLHGIRLPMPAAASSSSSNAFQETLREEEEAAAALASLK</sequence>
<evidence type="ECO:0000256" key="5">
    <source>
        <dbReference type="ARBA" id="ARBA00025722"/>
    </source>
</evidence>
<evidence type="ECO:0000256" key="3">
    <source>
        <dbReference type="ARBA" id="ARBA00022737"/>
    </source>
</evidence>
<protein>
    <recommendedName>
        <fullName evidence="9">TOG domain-containing protein</fullName>
    </recommendedName>
</protein>
<dbReference type="Proteomes" id="UP001620626">
    <property type="component" value="Unassembled WGS sequence"/>
</dbReference>
<feature type="region of interest" description="Disordered" evidence="8">
    <location>
        <begin position="1390"/>
        <end position="1434"/>
    </location>
</feature>
<feature type="domain" description="TOG" evidence="9">
    <location>
        <begin position="279"/>
        <end position="515"/>
    </location>
</feature>
<keyword evidence="7" id="KW-0175">Coiled coil</keyword>
<evidence type="ECO:0000256" key="6">
    <source>
        <dbReference type="PROSITE-ProRule" id="PRU00103"/>
    </source>
</evidence>
<dbReference type="InterPro" id="IPR045110">
    <property type="entry name" value="XMAP215"/>
</dbReference>
<keyword evidence="4" id="KW-0206">Cytoskeleton</keyword>
<dbReference type="GO" id="GO:0005856">
    <property type="term" value="C:cytoskeleton"/>
    <property type="evidence" value="ECO:0007669"/>
    <property type="project" value="UniProtKB-SubCell"/>
</dbReference>
<dbReference type="InterPro" id="IPR021133">
    <property type="entry name" value="HEAT_type_2"/>
</dbReference>
<feature type="compositionally biased region" description="Basic and acidic residues" evidence="8">
    <location>
        <begin position="1403"/>
        <end position="1426"/>
    </location>
</feature>
<feature type="repeat" description="HEAT" evidence="6">
    <location>
        <begin position="449"/>
        <end position="484"/>
    </location>
</feature>
<evidence type="ECO:0000256" key="8">
    <source>
        <dbReference type="SAM" id="MobiDB-lite"/>
    </source>
</evidence>
<evidence type="ECO:0000313" key="11">
    <source>
        <dbReference type="Proteomes" id="UP001620626"/>
    </source>
</evidence>
<reference evidence="10 11" key="1">
    <citation type="submission" date="2024-10" db="EMBL/GenBank/DDBJ databases">
        <authorList>
            <person name="Kim D."/>
        </authorList>
    </citation>
    <scope>NUCLEOTIDE SEQUENCE [LARGE SCALE GENOMIC DNA]</scope>
    <source>
        <strain evidence="10">BH-2024</strain>
    </source>
</reference>
<dbReference type="PANTHER" id="PTHR12609">
    <property type="entry name" value="MICROTUBULE ASSOCIATED PROTEIN XMAP215"/>
    <property type="match status" value="1"/>
</dbReference>
<dbReference type="InterPro" id="IPR011989">
    <property type="entry name" value="ARM-like"/>
</dbReference>
<evidence type="ECO:0000256" key="7">
    <source>
        <dbReference type="SAM" id="Coils"/>
    </source>
</evidence>
<comment type="subcellular location">
    <subcellularLocation>
        <location evidence="1">Cytoplasm</location>
        <location evidence="1">Cytoskeleton</location>
    </subcellularLocation>
</comment>
<dbReference type="InterPro" id="IPR034085">
    <property type="entry name" value="TOG"/>
</dbReference>
<feature type="compositionally biased region" description="Polar residues" evidence="8">
    <location>
        <begin position="526"/>
        <end position="545"/>
    </location>
</feature>
<gene>
    <name evidence="10" type="ORF">niasHT_007775</name>
</gene>
<dbReference type="FunFam" id="1.25.10.10:FF:000019">
    <property type="entry name" value="Cytoskeleton-associated protein 5"/>
    <property type="match status" value="2"/>
</dbReference>
<dbReference type="Gene3D" id="1.25.10.10">
    <property type="entry name" value="Leucine-rich Repeat Variant"/>
    <property type="match status" value="2"/>
</dbReference>
<feature type="coiled-coil region" evidence="7">
    <location>
        <begin position="872"/>
        <end position="912"/>
    </location>
</feature>
<dbReference type="GO" id="GO:0000226">
    <property type="term" value="P:microtubule cytoskeleton organization"/>
    <property type="evidence" value="ECO:0007669"/>
    <property type="project" value="UniProtKB-ARBA"/>
</dbReference>
<dbReference type="EMBL" id="JBICBT010000363">
    <property type="protein sequence ID" value="KAL3115770.1"/>
    <property type="molecule type" value="Genomic_DNA"/>
</dbReference>
<keyword evidence="3" id="KW-0677">Repeat</keyword>
<feature type="region of interest" description="Disordered" evidence="8">
    <location>
        <begin position="526"/>
        <end position="546"/>
    </location>
</feature>
<dbReference type="Pfam" id="PF23154">
    <property type="entry name" value="KANSL3_1st"/>
    <property type="match status" value="1"/>
</dbReference>
<comment type="caution">
    <text evidence="10">The sequence shown here is derived from an EMBL/GenBank/DDBJ whole genome shotgun (WGS) entry which is preliminary data.</text>
</comment>
<name>A0ABD2LKL3_9BILA</name>
<feature type="domain" description="TOG" evidence="9">
    <location>
        <begin position="5"/>
        <end position="241"/>
    </location>
</feature>
<dbReference type="InterPro" id="IPR016024">
    <property type="entry name" value="ARM-type_fold"/>
</dbReference>
<dbReference type="SMART" id="SM01349">
    <property type="entry name" value="TOG"/>
    <property type="match status" value="2"/>
</dbReference>
<evidence type="ECO:0000256" key="2">
    <source>
        <dbReference type="ARBA" id="ARBA00022490"/>
    </source>
</evidence>
<evidence type="ECO:0000256" key="4">
    <source>
        <dbReference type="ARBA" id="ARBA00023212"/>
    </source>
</evidence>
<evidence type="ECO:0000256" key="1">
    <source>
        <dbReference type="ARBA" id="ARBA00004245"/>
    </source>
</evidence>
<feature type="region of interest" description="Disordered" evidence="8">
    <location>
        <begin position="792"/>
        <end position="844"/>
    </location>
</feature>
<accession>A0ABD2LKL3</accession>
<comment type="similarity">
    <text evidence="5">Belongs to the TOG/XMAP215 family.</text>
</comment>
<feature type="region of interest" description="Disordered" evidence="8">
    <location>
        <begin position="733"/>
        <end position="761"/>
    </location>
</feature>
<evidence type="ECO:0000259" key="9">
    <source>
        <dbReference type="SMART" id="SM01349"/>
    </source>
</evidence>
<dbReference type="SUPFAM" id="SSF48371">
    <property type="entry name" value="ARM repeat"/>
    <property type="match status" value="1"/>
</dbReference>
<keyword evidence="2" id="KW-0963">Cytoplasm</keyword>
<feature type="repeat" description="HEAT" evidence="6">
    <location>
        <begin position="175"/>
        <end position="210"/>
    </location>
</feature>
<dbReference type="PROSITE" id="PS50077">
    <property type="entry name" value="HEAT_REPEAT"/>
    <property type="match status" value="2"/>
</dbReference>